<evidence type="ECO:0000313" key="2">
    <source>
        <dbReference type="Proteomes" id="UP000182894"/>
    </source>
</evidence>
<organism evidence="1 2">
    <name type="scientific">Pseudomonas abietaniphila</name>
    <dbReference type="NCBI Taxonomy" id="89065"/>
    <lineage>
        <taxon>Bacteria</taxon>
        <taxon>Pseudomonadati</taxon>
        <taxon>Pseudomonadota</taxon>
        <taxon>Gammaproteobacteria</taxon>
        <taxon>Pseudomonadales</taxon>
        <taxon>Pseudomonadaceae</taxon>
        <taxon>Pseudomonas</taxon>
    </lineage>
</organism>
<protein>
    <submittedName>
        <fullName evidence="1">Uncharacterized protein</fullName>
    </submittedName>
</protein>
<gene>
    <name evidence="1" type="ORF">SAMN05216605_121149</name>
</gene>
<dbReference type="OrthoDB" id="8854539at2"/>
<sequence length="128" mass="14651">MFQVIVVVLLFSISLSMCSRDEHERMMESAEAQRIDYSRQESQDQILAELIAMDDFYVTRFVADWRDAYPKPTGENLSELRQIEQSLKVDKRRAMKYTLDYHAHNDLACGGIVSAPLSFSDPKCAPGL</sequence>
<evidence type="ECO:0000313" key="1">
    <source>
        <dbReference type="EMBL" id="SDJ11369.1"/>
    </source>
</evidence>
<keyword evidence="2" id="KW-1185">Reference proteome</keyword>
<reference evidence="2" key="1">
    <citation type="submission" date="2016-10" db="EMBL/GenBank/DDBJ databases">
        <authorList>
            <person name="Varghese N."/>
            <person name="Submissions S."/>
        </authorList>
    </citation>
    <scope>NUCLEOTIDE SEQUENCE [LARGE SCALE GENOMIC DNA]</scope>
    <source>
        <strain evidence="2">ATCC 700689</strain>
    </source>
</reference>
<proteinExistence type="predicted"/>
<dbReference type="AlphaFoldDB" id="A0A1G8R326"/>
<dbReference type="Proteomes" id="UP000182894">
    <property type="component" value="Unassembled WGS sequence"/>
</dbReference>
<dbReference type="RefSeq" id="WP_074758332.1">
    <property type="nucleotide sequence ID" value="NZ_FNCO01000021.1"/>
</dbReference>
<dbReference type="STRING" id="89065.SAMN05216605_121149"/>
<name>A0A1G8R326_9PSED</name>
<accession>A0A1G8R326</accession>
<dbReference type="EMBL" id="FNCO01000021">
    <property type="protein sequence ID" value="SDJ11369.1"/>
    <property type="molecule type" value="Genomic_DNA"/>
</dbReference>